<dbReference type="EMBL" id="MHPU01000020">
    <property type="protein sequence ID" value="OGZ88562.1"/>
    <property type="molecule type" value="Genomic_DNA"/>
</dbReference>
<dbReference type="AlphaFoldDB" id="A0A1G2JNA4"/>
<evidence type="ECO:0000313" key="1">
    <source>
        <dbReference type="EMBL" id="OGZ88562.1"/>
    </source>
</evidence>
<dbReference type="Proteomes" id="UP000178935">
    <property type="component" value="Unassembled WGS sequence"/>
</dbReference>
<evidence type="ECO:0000313" key="2">
    <source>
        <dbReference type="Proteomes" id="UP000178935"/>
    </source>
</evidence>
<sequence length="95" mass="11075">MKNILLEFNLPMSILKEGKKFIAYTPVLDLSTSGNNYEQAKNRFTEIVEIFFEEIIKKNTIEEVLTDLGWKKNQTKWTPPIVISNELQNIKLACR</sequence>
<accession>A0A1G2JNA4</accession>
<organism evidence="1 2">
    <name type="scientific">Candidatus Staskawiczbacteria bacterium RIFOXYD1_FULL_32_13</name>
    <dbReference type="NCBI Taxonomy" id="1802234"/>
    <lineage>
        <taxon>Bacteria</taxon>
        <taxon>Candidatus Staskawicziibacteriota</taxon>
    </lineage>
</organism>
<proteinExistence type="predicted"/>
<name>A0A1G2JNA4_9BACT</name>
<protein>
    <recommendedName>
        <fullName evidence="3">HicB-like antitoxin of toxin-antitoxin system domain-containing protein</fullName>
    </recommendedName>
</protein>
<gene>
    <name evidence="1" type="ORF">A2561_04660</name>
</gene>
<reference evidence="1 2" key="1">
    <citation type="journal article" date="2016" name="Nat. Commun.">
        <title>Thousands of microbial genomes shed light on interconnected biogeochemical processes in an aquifer system.</title>
        <authorList>
            <person name="Anantharaman K."/>
            <person name="Brown C.T."/>
            <person name="Hug L.A."/>
            <person name="Sharon I."/>
            <person name="Castelle C.J."/>
            <person name="Probst A.J."/>
            <person name="Thomas B.C."/>
            <person name="Singh A."/>
            <person name="Wilkins M.J."/>
            <person name="Karaoz U."/>
            <person name="Brodie E.L."/>
            <person name="Williams K.H."/>
            <person name="Hubbard S.S."/>
            <person name="Banfield J.F."/>
        </authorList>
    </citation>
    <scope>NUCLEOTIDE SEQUENCE [LARGE SCALE GENOMIC DNA]</scope>
</reference>
<comment type="caution">
    <text evidence="1">The sequence shown here is derived from an EMBL/GenBank/DDBJ whole genome shotgun (WGS) entry which is preliminary data.</text>
</comment>
<evidence type="ECO:0008006" key="3">
    <source>
        <dbReference type="Google" id="ProtNLM"/>
    </source>
</evidence>